<dbReference type="EMBL" id="LT828648">
    <property type="protein sequence ID" value="SLM49289.1"/>
    <property type="molecule type" value="Genomic_DNA"/>
</dbReference>
<gene>
    <name evidence="1" type="ORF">NSJP_3122</name>
</gene>
<sequence length="106" mass="11613">MDSEEQTLQEAIAAIAQSDPLVKLLQQVKVGRMKPTDPGLAAVTESWLATYRKAVMVEGLTKQALRRINPEPRLALLIETGIITSSHPFVSALVSNFEQALDRAND</sequence>
<reference evidence="1 2" key="1">
    <citation type="submission" date="2017-03" db="EMBL/GenBank/DDBJ databases">
        <authorList>
            <person name="Afonso C.L."/>
            <person name="Miller P.J."/>
            <person name="Scott M.A."/>
            <person name="Spackman E."/>
            <person name="Goraichik I."/>
            <person name="Dimitrov K.M."/>
            <person name="Suarez D.L."/>
            <person name="Swayne D.E."/>
        </authorList>
    </citation>
    <scope>NUCLEOTIDE SEQUENCE [LARGE SCALE GENOMIC DNA]</scope>
    <source>
        <strain evidence="1">Genome sequencing of Nitrospira japonica strain NJ11</strain>
    </source>
</reference>
<dbReference type="RefSeq" id="WP_080887542.1">
    <property type="nucleotide sequence ID" value="NZ_LT828648.1"/>
</dbReference>
<protein>
    <submittedName>
        <fullName evidence="1">Uncharacterized protein</fullName>
    </submittedName>
</protein>
<dbReference type="STRING" id="1325564.NSJP_3122"/>
<accession>A0A1W1I8U1</accession>
<evidence type="ECO:0000313" key="1">
    <source>
        <dbReference type="EMBL" id="SLM49289.1"/>
    </source>
</evidence>
<evidence type="ECO:0000313" key="2">
    <source>
        <dbReference type="Proteomes" id="UP000192042"/>
    </source>
</evidence>
<dbReference type="KEGG" id="nja:NSJP_3122"/>
<dbReference type="AlphaFoldDB" id="A0A1W1I8U1"/>
<keyword evidence="2" id="KW-1185">Reference proteome</keyword>
<proteinExistence type="predicted"/>
<name>A0A1W1I8U1_9BACT</name>
<dbReference type="Proteomes" id="UP000192042">
    <property type="component" value="Chromosome I"/>
</dbReference>
<organism evidence="1 2">
    <name type="scientific">Nitrospira japonica</name>
    <dbReference type="NCBI Taxonomy" id="1325564"/>
    <lineage>
        <taxon>Bacteria</taxon>
        <taxon>Pseudomonadati</taxon>
        <taxon>Nitrospirota</taxon>
        <taxon>Nitrospiria</taxon>
        <taxon>Nitrospirales</taxon>
        <taxon>Nitrospiraceae</taxon>
        <taxon>Nitrospira</taxon>
    </lineage>
</organism>
<dbReference type="OrthoDB" id="9799981at2"/>